<dbReference type="Pfam" id="PF02984">
    <property type="entry name" value="Cyclin_C"/>
    <property type="match status" value="1"/>
</dbReference>
<reference evidence="2" key="1">
    <citation type="submission" date="2020-08" db="EMBL/GenBank/DDBJ databases">
        <title>Plant Genome Project.</title>
        <authorList>
            <person name="Zhang R.-G."/>
        </authorList>
    </citation>
    <scope>NUCLEOTIDE SEQUENCE</scope>
    <source>
        <strain evidence="2">WSP0</strain>
        <tissue evidence="2">Leaf</tissue>
    </source>
</reference>
<protein>
    <recommendedName>
        <fullName evidence="1">Cyclin C-terminal domain-containing protein</fullName>
    </recommendedName>
</protein>
<proteinExistence type="predicted"/>
<dbReference type="InterPro" id="IPR004367">
    <property type="entry name" value="Cyclin_C-dom"/>
</dbReference>
<evidence type="ECO:0000313" key="3">
    <source>
        <dbReference type="Proteomes" id="UP000823749"/>
    </source>
</evidence>
<gene>
    <name evidence="2" type="ORF">RHGRI_029223</name>
</gene>
<keyword evidence="3" id="KW-1185">Reference proteome</keyword>
<comment type="caution">
    <text evidence="2">The sequence shown here is derived from an EMBL/GenBank/DDBJ whole genome shotgun (WGS) entry which is preliminary data.</text>
</comment>
<organism evidence="2 3">
    <name type="scientific">Rhododendron griersonianum</name>
    <dbReference type="NCBI Taxonomy" id="479676"/>
    <lineage>
        <taxon>Eukaryota</taxon>
        <taxon>Viridiplantae</taxon>
        <taxon>Streptophyta</taxon>
        <taxon>Embryophyta</taxon>
        <taxon>Tracheophyta</taxon>
        <taxon>Spermatophyta</taxon>
        <taxon>Magnoliopsida</taxon>
        <taxon>eudicotyledons</taxon>
        <taxon>Gunneridae</taxon>
        <taxon>Pentapetalae</taxon>
        <taxon>asterids</taxon>
        <taxon>Ericales</taxon>
        <taxon>Ericaceae</taxon>
        <taxon>Ericoideae</taxon>
        <taxon>Rhodoreae</taxon>
        <taxon>Rhododendron</taxon>
    </lineage>
</organism>
<evidence type="ECO:0000313" key="2">
    <source>
        <dbReference type="EMBL" id="KAG5528463.1"/>
    </source>
</evidence>
<name>A0AAV6ILQ9_9ERIC</name>
<dbReference type="CDD" id="cd20544">
    <property type="entry name" value="CYCLIN_AtCycD-like_rpt2"/>
    <property type="match status" value="1"/>
</dbReference>
<dbReference type="Gene3D" id="1.10.472.10">
    <property type="entry name" value="Cyclin-like"/>
    <property type="match status" value="1"/>
</dbReference>
<dbReference type="Proteomes" id="UP000823749">
    <property type="component" value="Chromosome 10"/>
</dbReference>
<dbReference type="EMBL" id="JACTNZ010000010">
    <property type="protein sequence ID" value="KAG5528463.1"/>
    <property type="molecule type" value="Genomic_DNA"/>
</dbReference>
<accession>A0AAV6ILQ9</accession>
<dbReference type="AlphaFoldDB" id="A0AAV6ILQ9"/>
<sequence length="223" mass="25001">MEFSLTDLVCHEDFLKKSELGEEEEEEDDPFTTVSESDDKYIQLLIEEETVLDFNGSVFENEKDGHYSLHSDSWLKCARLGAINWVLSFKDCKPQELASTATELILAVPKEINLMDFRPSVIAFAAILAASDDQLTRNAMEIKMSVIPSLGSLPKDDVHSCYNLMLEIKMEKSSTPKSVVLSPNSSPVDVRENPLITSAVGTKRRLTYNGCDQNCPNLKNHRP</sequence>
<feature type="domain" description="Cyclin C-terminal" evidence="1">
    <location>
        <begin position="96"/>
        <end position="178"/>
    </location>
</feature>
<evidence type="ECO:0000259" key="1">
    <source>
        <dbReference type="Pfam" id="PF02984"/>
    </source>
</evidence>